<feature type="transmembrane region" description="Helical" evidence="1">
    <location>
        <begin position="12"/>
        <end position="34"/>
    </location>
</feature>
<dbReference type="SUPFAM" id="SSF54523">
    <property type="entry name" value="Pili subunits"/>
    <property type="match status" value="1"/>
</dbReference>
<evidence type="ECO:0000256" key="1">
    <source>
        <dbReference type="SAM" id="Phobius"/>
    </source>
</evidence>
<sequence>MARTKHNAGFTLAELLIVIAIILVLAALAIPSIITAQNNMRMLELNNAAESIANAAQTQMTAKKVAGTWLALIEKGGTGDDAKNVKYPHAKNLPADMPSDTYYMTAAEARNSGIISSLSVDDSVRDGDYVIEFTASTANVVSVFYTDGKSGFFGSASASTDAAQRYYAAGNSRDQAARMANNPMIGYYQGTPSGATNAIALENPVIWVGDKGKGQGLLFVLDQNLDDHVAWSTKTELTLTKTEKNGSEVSFTVTGLSDAATSGSMIMVSATIDGATVSRPYTGGAASSSILQRLDRSGAASGKAYALDLNALVRAVRADGTDDGKKLMGVLDKFAVKDSVRVDARVESTNHPSIAATAIANIEWPQQVGKLSLLISTPWSTVLANESKEGENNPTYLSAANYTKPEVKETTTSGGSSQTIKGIPVQEDFSLPDSKSNVTLKEINKQSGWQSYLGKYVDYSAAASDSTFVLEGSVGSFASMSESRKTHYYQPWELWAQKANNEYTRVGYVRNGVWEWTVANNLDYSLLDSAISWSYEDGATFDSITDPSVDVSRIVKMQIMANAWGDVPDKLGLKDQEGSVSLYLRTAPRTSEVKEYYDKKAENGTLISDLIIDSGQEYDKISARGTNKTVNTLAGQNFEREFGASSADVSWSIVRDNDTGFSNGNVFSDDRGAVRVYYSISPGLGFENIQKNPDPFNLRSTQVTNASLFMYLKNETGGLTRQIAAQTNIKVPGSYTFTRTANATDFELKTTEDYRFYRAVSYYEIIKNGEQETETKLNISSQYVPYTDQSAQTAQGYNKTIDGVDWEFTGWQTTDTNTGKTEILLGDSPLSEYDGMLSYTGAKLVASYRIVPKFGLAYLEINKEGTVTALYGYLGENDTWTTPMPTDNAFVSWGYYALVKQGSLGKNQQLNVYGNSISVSKTPQTLVIDGVSYDAYQITSGDKSSSQYVEMSTIEQGVEDKYGYWFNANFACAIAVTEDNAKAFGGESNPWKVRHATQFPGAVKANGGLQANYTSNHFKQTHSIDMADAPANAYERKFISTFSGVYDGGSDEGCRVENFRYRLMSEQNHRQGLFPYAENATLMNIALYDASAAIHEDVWDGQNVNALFGCLAGEARNCTISKCSVVTEPIKDEYLTILVKEVGTSSPSSMGSLVGLAQDTSLSDCKVAGLSLSLESREDSWGNKNYFLGGLVGQSTNTSITDCRVENVIMTCLTPTSGSSFIVAGGLTGAFTSSGDTEKHVDGSEVASVRFVAESQKNYAVGGVVGLKEGGNVTGTNNFKDAYLYSLTNLDGLLIQSAIGEKVTQE</sequence>
<dbReference type="InterPro" id="IPR045584">
    <property type="entry name" value="Pilin-like"/>
</dbReference>
<comment type="caution">
    <text evidence="2">The sequence shown here is derived from an EMBL/GenBank/DDBJ whole genome shotgun (WGS) entry which is preliminary data.</text>
</comment>
<reference evidence="2 3" key="1">
    <citation type="submission" date="2020-08" db="EMBL/GenBank/DDBJ databases">
        <authorList>
            <person name="Liu C."/>
            <person name="Sun Q."/>
        </authorList>
    </citation>
    <scope>NUCLEOTIDE SEQUENCE [LARGE SCALE GENOMIC DNA]</scope>
    <source>
        <strain evidence="2 3">N22</strain>
    </source>
</reference>
<proteinExistence type="predicted"/>
<dbReference type="InterPro" id="IPR012902">
    <property type="entry name" value="N_methyl_site"/>
</dbReference>
<gene>
    <name evidence="2" type="ORF">H7313_01395</name>
</gene>
<keyword evidence="1" id="KW-0472">Membrane</keyword>
<protein>
    <submittedName>
        <fullName evidence="2">Type II secretion system protein</fullName>
    </submittedName>
</protein>
<evidence type="ECO:0000313" key="3">
    <source>
        <dbReference type="Proteomes" id="UP000587396"/>
    </source>
</evidence>
<keyword evidence="1" id="KW-1133">Transmembrane helix</keyword>
<organism evidence="2 3">
    <name type="scientific">Gordonibacter massiliensis</name>
    <name type="common">ex Traore et al. 2017</name>
    <dbReference type="NCBI Taxonomy" id="1841863"/>
    <lineage>
        <taxon>Bacteria</taxon>
        <taxon>Bacillati</taxon>
        <taxon>Actinomycetota</taxon>
        <taxon>Coriobacteriia</taxon>
        <taxon>Eggerthellales</taxon>
        <taxon>Eggerthellaceae</taxon>
        <taxon>Gordonibacter</taxon>
    </lineage>
</organism>
<accession>A0A842JB23</accession>
<dbReference type="EMBL" id="JACMSE010000001">
    <property type="protein sequence ID" value="MBC2888016.1"/>
    <property type="molecule type" value="Genomic_DNA"/>
</dbReference>
<dbReference type="Gene3D" id="3.30.700.10">
    <property type="entry name" value="Glycoprotein, Type 4 Pilin"/>
    <property type="match status" value="1"/>
</dbReference>
<dbReference type="Pfam" id="PF07963">
    <property type="entry name" value="N_methyl"/>
    <property type="match status" value="1"/>
</dbReference>
<evidence type="ECO:0000313" key="2">
    <source>
        <dbReference type="EMBL" id="MBC2888016.1"/>
    </source>
</evidence>
<dbReference type="Proteomes" id="UP000587396">
    <property type="component" value="Unassembled WGS sequence"/>
</dbReference>
<keyword evidence="1" id="KW-0812">Transmembrane</keyword>
<name>A0A842JB23_9ACTN</name>
<dbReference type="NCBIfam" id="TIGR02532">
    <property type="entry name" value="IV_pilin_GFxxxE"/>
    <property type="match status" value="1"/>
</dbReference>
<keyword evidence="3" id="KW-1185">Reference proteome</keyword>